<protein>
    <submittedName>
        <fullName evidence="3">Uncharacterized protein</fullName>
    </submittedName>
</protein>
<feature type="coiled-coil region" evidence="1">
    <location>
        <begin position="42"/>
        <end position="308"/>
    </location>
</feature>
<reference evidence="3" key="2">
    <citation type="submission" date="2020-08" db="EMBL/GenBank/DDBJ databases">
        <title>Plant Genome Project.</title>
        <authorList>
            <person name="Zhang R.-G."/>
        </authorList>
    </citation>
    <scope>NUCLEOTIDE SEQUENCE</scope>
    <source>
        <strain evidence="3">Huo1</strain>
        <tissue evidence="3">Leaf</tissue>
    </source>
</reference>
<keyword evidence="1" id="KW-0175">Coiled coil</keyword>
<organism evidence="3">
    <name type="scientific">Salvia splendens</name>
    <name type="common">Scarlet sage</name>
    <dbReference type="NCBI Taxonomy" id="180675"/>
    <lineage>
        <taxon>Eukaryota</taxon>
        <taxon>Viridiplantae</taxon>
        <taxon>Streptophyta</taxon>
        <taxon>Embryophyta</taxon>
        <taxon>Tracheophyta</taxon>
        <taxon>Spermatophyta</taxon>
        <taxon>Magnoliopsida</taxon>
        <taxon>eudicotyledons</taxon>
        <taxon>Gunneridae</taxon>
        <taxon>Pentapetalae</taxon>
        <taxon>asterids</taxon>
        <taxon>lamiids</taxon>
        <taxon>Lamiales</taxon>
        <taxon>Lamiaceae</taxon>
        <taxon>Nepetoideae</taxon>
        <taxon>Mentheae</taxon>
        <taxon>Salviinae</taxon>
        <taxon>Salvia</taxon>
        <taxon>Salvia subgen. Calosphace</taxon>
        <taxon>core Calosphace</taxon>
    </lineage>
</organism>
<evidence type="ECO:0000256" key="1">
    <source>
        <dbReference type="SAM" id="Coils"/>
    </source>
</evidence>
<reference evidence="3" key="1">
    <citation type="submission" date="2018-01" db="EMBL/GenBank/DDBJ databases">
        <authorList>
            <person name="Mao J.F."/>
        </authorList>
    </citation>
    <scope>NUCLEOTIDE SEQUENCE</scope>
    <source>
        <strain evidence="3">Huo1</strain>
        <tissue evidence="3">Leaf</tissue>
    </source>
</reference>
<dbReference type="Proteomes" id="UP000298416">
    <property type="component" value="Unassembled WGS sequence"/>
</dbReference>
<evidence type="ECO:0000256" key="2">
    <source>
        <dbReference type="SAM" id="MobiDB-lite"/>
    </source>
</evidence>
<dbReference type="PANTHER" id="PTHR34380">
    <property type="entry name" value="BNAA03G12380D PROTEIN"/>
    <property type="match status" value="1"/>
</dbReference>
<keyword evidence="4" id="KW-1185">Reference proteome</keyword>
<feature type="coiled-coil region" evidence="1">
    <location>
        <begin position="452"/>
        <end position="591"/>
    </location>
</feature>
<evidence type="ECO:0000313" key="4">
    <source>
        <dbReference type="Proteomes" id="UP000298416"/>
    </source>
</evidence>
<gene>
    <name evidence="3" type="ORF">SASPL_140860</name>
</gene>
<feature type="region of interest" description="Disordered" evidence="2">
    <location>
        <begin position="353"/>
        <end position="380"/>
    </location>
</feature>
<name>A0A8X8WRT3_SALSN</name>
<dbReference type="PANTHER" id="PTHR34380:SF1">
    <property type="entry name" value="OS01G0221300 PROTEIN"/>
    <property type="match status" value="1"/>
</dbReference>
<comment type="caution">
    <text evidence="3">The sequence shown here is derived from an EMBL/GenBank/DDBJ whole genome shotgun (WGS) entry which is preliminary data.</text>
</comment>
<dbReference type="AlphaFoldDB" id="A0A8X8WRT3"/>
<accession>A0A8X8WRT3</accession>
<dbReference type="EMBL" id="PNBA02000015">
    <property type="protein sequence ID" value="KAG6399380.1"/>
    <property type="molecule type" value="Genomic_DNA"/>
</dbReference>
<feature type="region of interest" description="Disordered" evidence="2">
    <location>
        <begin position="664"/>
        <end position="763"/>
    </location>
</feature>
<feature type="compositionally biased region" description="Basic and acidic residues" evidence="2">
    <location>
        <begin position="717"/>
        <end position="728"/>
    </location>
</feature>
<sequence length="804" mass="92100">MIDSTSSVPELIEFLKPSFRDCEYDEVQGILVDREKRVKFEIENLVTERDELKKHVEFLEKSKGYTELEKCELEEKLGRSERRGKELDKKIMQMSEKLEKLRNEKTVVEEKLVRSSEKIGEMDERMVELGKEIEELRSEKLSATKTIEELRAKEVEADRVAQELKRKNAEALVTERDELKKHVEFLEKSKGYTELEKCELEEKLGRSERRGKELDKKIMQMSEKLEKLRNEKTVVEEKLVRSSEKIGEMDERMVELGKEIEELRSEKLSATKTIEELRAKEVEADRVAQELKRKNAEALQTIEELRVKKMMSDKAVGFYENDLDPRILKLERTLANLFSVDVEDLDGLAAKAEAEGKAISPNASPSPRKHPPSLSHPRGRSREEFKLQIQFTISIILTKRFFRHTLLTDPMIDSTSSVPELIEFLKPSFRDCEYDEVQGILVDREKRVKFEIENLVTERDELKKHVEFLEKSKGYTELEKCELEEKLGRSERRGKELDKKIMQMSEKLEKLRNEKTVVEEKLVWSSEKIGEMDESMVELGKEIEELRSEKLSATKTIEELRAKEVEADRVVQELKRKNAEALQTIEELRVKKMKSDKAVGFYENDLDPRILKLERTLANLFSVDVEDLDGLAAKAEAEGKAISPNGEVNLEEEDMAIVLREAPAVSGSHSRVMQSGGEVPTQKTVPMPPSHAAGNVVIVIDDSDSGSDNETSIPDSSSRKINEDRTDSSEDSLMSPTKRRKLSASATPSRCSFPSRVEERVDALQQPRSLDCVDSTDSDDDLISDDHMNNLVATCQSKVRSTKG</sequence>
<proteinExistence type="predicted"/>
<evidence type="ECO:0000313" key="3">
    <source>
        <dbReference type="EMBL" id="KAG6399380.1"/>
    </source>
</evidence>